<gene>
    <name evidence="2" type="ORF">P879_10498</name>
</gene>
<feature type="region of interest" description="Disordered" evidence="1">
    <location>
        <begin position="180"/>
        <end position="199"/>
    </location>
</feature>
<proteinExistence type="predicted"/>
<evidence type="ECO:0000256" key="1">
    <source>
        <dbReference type="SAM" id="MobiDB-lite"/>
    </source>
</evidence>
<keyword evidence="3" id="KW-1185">Reference proteome</keyword>
<dbReference type="OrthoDB" id="6280626at2759"/>
<reference evidence="2 3" key="1">
    <citation type="submission" date="2019-07" db="EMBL/GenBank/DDBJ databases">
        <title>Annotation for the trematode Paragonimus westermani.</title>
        <authorList>
            <person name="Choi Y.-J."/>
        </authorList>
    </citation>
    <scope>NUCLEOTIDE SEQUENCE [LARGE SCALE GENOMIC DNA]</scope>
    <source>
        <strain evidence="2">180907_Pwestermani</strain>
    </source>
</reference>
<evidence type="ECO:0000313" key="3">
    <source>
        <dbReference type="Proteomes" id="UP000699462"/>
    </source>
</evidence>
<accession>A0A8T0DCX9</accession>
<protein>
    <submittedName>
        <fullName evidence="2">Uncharacterized protein</fullName>
    </submittedName>
</protein>
<organism evidence="2 3">
    <name type="scientific">Paragonimus westermani</name>
    <dbReference type="NCBI Taxonomy" id="34504"/>
    <lineage>
        <taxon>Eukaryota</taxon>
        <taxon>Metazoa</taxon>
        <taxon>Spiralia</taxon>
        <taxon>Lophotrochozoa</taxon>
        <taxon>Platyhelminthes</taxon>
        <taxon>Trematoda</taxon>
        <taxon>Digenea</taxon>
        <taxon>Plagiorchiida</taxon>
        <taxon>Troglotremata</taxon>
        <taxon>Troglotrematidae</taxon>
        <taxon>Paragonimus</taxon>
    </lineage>
</organism>
<feature type="region of interest" description="Disordered" evidence="1">
    <location>
        <begin position="131"/>
        <end position="165"/>
    </location>
</feature>
<comment type="caution">
    <text evidence="2">The sequence shown here is derived from an EMBL/GenBank/DDBJ whole genome shotgun (WGS) entry which is preliminary data.</text>
</comment>
<evidence type="ECO:0000313" key="2">
    <source>
        <dbReference type="EMBL" id="KAF8565282.1"/>
    </source>
</evidence>
<name>A0A8T0DCX9_9TREM</name>
<dbReference type="Proteomes" id="UP000699462">
    <property type="component" value="Unassembled WGS sequence"/>
</dbReference>
<dbReference type="AlphaFoldDB" id="A0A8T0DCX9"/>
<sequence length="265" mass="29474">MDVCVDAPLARLEIDRLSDDSDSLGVSFRIGMQDYREEQSHSFSSDMDILCSGSLSDLVLNFDDRIYSCLDPSTNQPIEKVSTQEPTLSQIRFWWKEAVEESPALTYPLNNEPVEPEACEEIESADVDGITENGDENVEESCSHSDSEPDAPAPSEGSCQGHVTTHSECSSLASPLLAPSTPVGKVEDAPDDSDQRNSGSLRSLLQAFRGRYKNYGNDQSNPWINGEFTVQTCCRYIYVYISNILLSFPKTWVSVSFYLSFFKLC</sequence>
<dbReference type="EMBL" id="JTDF01007020">
    <property type="protein sequence ID" value="KAF8565282.1"/>
    <property type="molecule type" value="Genomic_DNA"/>
</dbReference>